<proteinExistence type="predicted"/>
<dbReference type="Gene3D" id="1.10.10.10">
    <property type="entry name" value="Winged helix-like DNA-binding domain superfamily/Winged helix DNA-binding domain"/>
    <property type="match status" value="2"/>
</dbReference>
<dbReference type="OrthoDB" id="3710983at2"/>
<keyword evidence="3" id="KW-0805">Transcription regulation</keyword>
<dbReference type="InterPro" id="IPR007737">
    <property type="entry name" value="Mga_HTH"/>
</dbReference>
<dbReference type="Pfam" id="PF00874">
    <property type="entry name" value="PRD"/>
    <property type="match status" value="2"/>
</dbReference>
<dbReference type="InterPro" id="IPR036095">
    <property type="entry name" value="PTS_EIIB-like_sf"/>
</dbReference>
<evidence type="ECO:0000256" key="3">
    <source>
        <dbReference type="ARBA" id="ARBA00023015"/>
    </source>
</evidence>
<dbReference type="GO" id="GO:0008982">
    <property type="term" value="F:protein-N(PI)-phosphohistidine-sugar phosphotransferase activity"/>
    <property type="evidence" value="ECO:0007669"/>
    <property type="project" value="InterPro"/>
</dbReference>
<keyword evidence="1" id="KW-0808">Transferase</keyword>
<dbReference type="InterPro" id="IPR013011">
    <property type="entry name" value="PTS_EIIB_2"/>
</dbReference>
<feature type="domain" description="PTS EIIB type-2" evidence="6">
    <location>
        <begin position="473"/>
        <end position="563"/>
    </location>
</feature>
<evidence type="ECO:0000256" key="4">
    <source>
        <dbReference type="ARBA" id="ARBA00023159"/>
    </source>
</evidence>
<dbReference type="SUPFAM" id="SSF63520">
    <property type="entry name" value="PTS-regulatory domain, PRD"/>
    <property type="match status" value="2"/>
</dbReference>
<sequence length="567" mass="63185">MFRPALSVTPRHTGVCTNGTGLAALQVHCSLLWSYRRHGLVFLYRNKADITVMTEHLDHLAKPGVNVLTQRQKALIHLLASQGEWRSATDIARTLKVSASTLRRDVDSVNHYFADKESRILSKPGLGLLLENGVALPVDLHGEEVKGLLKNKRLVAITTDLLTCSPSPLTLSALAEKYFISRSSIVADLRKIEVWLTPFSLRIARSHSGTCITGSDRDIRLALKEIITFSVMSGYPVADSRIDRFSRVQLVAEFGSDNVACCINLITYIEEALHCAISEPYYTNLFSHLLVTIKRALNGTPPAPAESDMAGYNNHEWSVARQAVRWLEENYAVSFAPVEVHYIYQYLISSGRHPFSAGFPSPSHYDEDAVNYATTLITRLSSLLRQNIGSDSVLLNALVSHVKPMLNRLAYRIVIHNPLLDEIRKEFAAVFNVVKQAVLHLNQQWGLPTASDDEIAYLTIYIQNALEKCHATKRVMLVCSSGIGTSQLLSSRISRAFPEWEIVDIVPGARLNEAIKKVRCDLIISTIRLEETEHPVAYVSALFSNRDVLRVMECLNKEDNANGVTDA</sequence>
<dbReference type="InterPro" id="IPR036634">
    <property type="entry name" value="PRD_sf"/>
</dbReference>
<feature type="domain" description="PRD" evidence="7">
    <location>
        <begin position="364"/>
        <end position="472"/>
    </location>
</feature>
<keyword evidence="5" id="KW-0804">Transcription</keyword>
<evidence type="ECO:0000256" key="1">
    <source>
        <dbReference type="ARBA" id="ARBA00022679"/>
    </source>
</evidence>
<dbReference type="PANTHER" id="PTHR30185">
    <property type="entry name" value="CRYPTIC BETA-GLUCOSIDE BGL OPERON ANTITERMINATOR"/>
    <property type="match status" value="1"/>
</dbReference>
<dbReference type="Proteomes" id="UP000006690">
    <property type="component" value="Chromosome"/>
</dbReference>
<feature type="domain" description="PRD" evidence="7">
    <location>
        <begin position="253"/>
        <end position="357"/>
    </location>
</feature>
<dbReference type="Pfam" id="PF05043">
    <property type="entry name" value="Mga"/>
    <property type="match status" value="1"/>
</dbReference>
<evidence type="ECO:0000256" key="5">
    <source>
        <dbReference type="ARBA" id="ARBA00023163"/>
    </source>
</evidence>
<reference evidence="9" key="1">
    <citation type="journal article" date="2012" name="Appl. Microbiol. Biotechnol.">
        <title>The complete genome sequence of Pantoea ananatis AJ13355, an organism with great biotechnological potential.</title>
        <authorList>
            <person name="Hara Y."/>
            <person name="Kadotani N."/>
            <person name="Izui H."/>
            <person name="Katashkina J.I."/>
            <person name="Kuvaeva T.M."/>
            <person name="Andreeva I.G."/>
            <person name="Golubeva L.I."/>
            <person name="Malko D.B."/>
            <person name="Makeev V.J."/>
            <person name="Mashko S.V."/>
            <person name="Kozlov Y.I."/>
        </authorList>
    </citation>
    <scope>NUCLEOTIDE SEQUENCE [LARGE SCALE GENOMIC DNA]</scope>
    <source>
        <strain evidence="9">AJ13355</strain>
    </source>
</reference>
<dbReference type="PANTHER" id="PTHR30185:SF18">
    <property type="entry name" value="TRANSCRIPTIONAL REGULATOR MTLR"/>
    <property type="match status" value="1"/>
</dbReference>
<dbReference type="GO" id="GO:0006355">
    <property type="term" value="P:regulation of DNA-templated transcription"/>
    <property type="evidence" value="ECO:0007669"/>
    <property type="project" value="InterPro"/>
</dbReference>
<dbReference type="GO" id="GO:0009401">
    <property type="term" value="P:phosphoenolpyruvate-dependent sugar phosphotransferase system"/>
    <property type="evidence" value="ECO:0007669"/>
    <property type="project" value="InterPro"/>
</dbReference>
<dbReference type="PROSITE" id="PS51099">
    <property type="entry name" value="PTS_EIIB_TYPE_2"/>
    <property type="match status" value="1"/>
</dbReference>
<gene>
    <name evidence="8" type="primary">licR</name>
    <name evidence="8" type="ordered locus">PAJ_2664</name>
</gene>
<keyword evidence="4" id="KW-0010">Activator</keyword>
<dbReference type="EMBL" id="AP012032">
    <property type="protein sequence ID" value="BAK12744.1"/>
    <property type="molecule type" value="Genomic_DNA"/>
</dbReference>
<evidence type="ECO:0000313" key="8">
    <source>
        <dbReference type="EMBL" id="BAK12744.1"/>
    </source>
</evidence>
<accession>A0A0H3L7A5</accession>
<dbReference type="Gene3D" id="1.10.1790.10">
    <property type="entry name" value="PRD domain"/>
    <property type="match status" value="2"/>
</dbReference>
<keyword evidence="2" id="KW-0677">Repeat</keyword>
<dbReference type="HOGENOM" id="CLU_013442_2_1_6"/>
<dbReference type="InterPro" id="IPR036388">
    <property type="entry name" value="WH-like_DNA-bd_sf"/>
</dbReference>
<dbReference type="InterPro" id="IPR050661">
    <property type="entry name" value="BglG_antiterminators"/>
</dbReference>
<dbReference type="InterPro" id="IPR011608">
    <property type="entry name" value="PRD"/>
</dbReference>
<evidence type="ECO:0000259" key="7">
    <source>
        <dbReference type="PROSITE" id="PS51372"/>
    </source>
</evidence>
<dbReference type="PROSITE" id="PS51372">
    <property type="entry name" value="PRD_2"/>
    <property type="match status" value="2"/>
</dbReference>
<name>A0A0H3L7A5_PANAA</name>
<protein>
    <submittedName>
        <fullName evidence="8">Probable licABCH operon regulator LicR</fullName>
    </submittedName>
</protein>
<evidence type="ECO:0000259" key="6">
    <source>
        <dbReference type="PROSITE" id="PS51099"/>
    </source>
</evidence>
<dbReference type="SUPFAM" id="SSF52794">
    <property type="entry name" value="PTS system IIB component-like"/>
    <property type="match status" value="1"/>
</dbReference>
<organism evidence="8 9">
    <name type="scientific">Pantoea ananatis (strain AJ13355)</name>
    <dbReference type="NCBI Taxonomy" id="932677"/>
    <lineage>
        <taxon>Bacteria</taxon>
        <taxon>Pseudomonadati</taxon>
        <taxon>Pseudomonadota</taxon>
        <taxon>Gammaproteobacteria</taxon>
        <taxon>Enterobacterales</taxon>
        <taxon>Erwiniaceae</taxon>
        <taxon>Pantoea</taxon>
    </lineage>
</organism>
<evidence type="ECO:0000313" key="9">
    <source>
        <dbReference type="Proteomes" id="UP000006690"/>
    </source>
</evidence>
<dbReference type="eggNOG" id="COG3711">
    <property type="taxonomic scope" value="Bacteria"/>
</dbReference>
<dbReference type="KEGG" id="paj:PAJ_2664"/>
<dbReference type="CDD" id="cd05568">
    <property type="entry name" value="PTS_IIB_bgl_like"/>
    <property type="match status" value="1"/>
</dbReference>
<dbReference type="AlphaFoldDB" id="A0A0H3L7A5"/>
<dbReference type="PATRIC" id="fig|932677.3.peg.3108"/>
<dbReference type="Gene3D" id="3.40.50.2300">
    <property type="match status" value="1"/>
</dbReference>
<evidence type="ECO:0000256" key="2">
    <source>
        <dbReference type="ARBA" id="ARBA00022737"/>
    </source>
</evidence>